<sequence>MLRRTLLLLALCLPVAGCGLLGIGGDSPQATVPNVPRERSVDPARAASLINAHRAAHGRGALTVDATLDRVAADTARELARRNKLKTEMHTASGLAKRLDAAGYPAVRAAENLGAGYPTLVMAVDGWEGSRQHNQNLLNPEMTRMGIGLALTDQGQFKSYWVLILAKPDERAQ</sequence>
<keyword evidence="4" id="KW-1185">Reference proteome</keyword>
<dbReference type="SUPFAM" id="SSF55797">
    <property type="entry name" value="PR-1-like"/>
    <property type="match status" value="1"/>
</dbReference>
<proteinExistence type="predicted"/>
<protein>
    <submittedName>
        <fullName evidence="3">CAP domain-containing protein</fullName>
    </submittedName>
</protein>
<dbReference type="PANTHER" id="PTHR31157:SF1">
    <property type="entry name" value="SCP DOMAIN-CONTAINING PROTEIN"/>
    <property type="match status" value="1"/>
</dbReference>
<dbReference type="AlphaFoldDB" id="A0A934IUD8"/>
<dbReference type="EMBL" id="JAEKJA010000026">
    <property type="protein sequence ID" value="MBJ3778342.1"/>
    <property type="molecule type" value="Genomic_DNA"/>
</dbReference>
<evidence type="ECO:0000313" key="3">
    <source>
        <dbReference type="EMBL" id="MBJ3778342.1"/>
    </source>
</evidence>
<evidence type="ECO:0000256" key="1">
    <source>
        <dbReference type="SAM" id="SignalP"/>
    </source>
</evidence>
<organism evidence="3 4">
    <name type="scientific">Acuticoccus mangrovi</name>
    <dbReference type="NCBI Taxonomy" id="2796142"/>
    <lineage>
        <taxon>Bacteria</taxon>
        <taxon>Pseudomonadati</taxon>
        <taxon>Pseudomonadota</taxon>
        <taxon>Alphaproteobacteria</taxon>
        <taxon>Hyphomicrobiales</taxon>
        <taxon>Amorphaceae</taxon>
        <taxon>Acuticoccus</taxon>
    </lineage>
</organism>
<dbReference type="Proteomes" id="UP000609531">
    <property type="component" value="Unassembled WGS sequence"/>
</dbReference>
<dbReference type="PANTHER" id="PTHR31157">
    <property type="entry name" value="SCP DOMAIN-CONTAINING PROTEIN"/>
    <property type="match status" value="1"/>
</dbReference>
<feature type="chain" id="PRO_5037036079" evidence="1">
    <location>
        <begin position="22"/>
        <end position="173"/>
    </location>
</feature>
<reference evidence="3" key="1">
    <citation type="submission" date="2020-12" db="EMBL/GenBank/DDBJ databases">
        <title>Bacterial taxonomy.</title>
        <authorList>
            <person name="Pan X."/>
        </authorList>
    </citation>
    <scope>NUCLEOTIDE SEQUENCE</scope>
    <source>
        <strain evidence="3">B2012</strain>
    </source>
</reference>
<dbReference type="InterPro" id="IPR035940">
    <property type="entry name" value="CAP_sf"/>
</dbReference>
<dbReference type="CDD" id="cd05379">
    <property type="entry name" value="CAP_bacterial"/>
    <property type="match status" value="1"/>
</dbReference>
<dbReference type="RefSeq" id="WP_198884239.1">
    <property type="nucleotide sequence ID" value="NZ_JAEKJA010000026.1"/>
</dbReference>
<accession>A0A934IUD8</accession>
<keyword evidence="1" id="KW-0732">Signal</keyword>
<feature type="domain" description="SCP" evidence="2">
    <location>
        <begin position="48"/>
        <end position="163"/>
    </location>
</feature>
<evidence type="ECO:0000259" key="2">
    <source>
        <dbReference type="Pfam" id="PF00188"/>
    </source>
</evidence>
<dbReference type="InterPro" id="IPR014044">
    <property type="entry name" value="CAP_dom"/>
</dbReference>
<feature type="signal peptide" evidence="1">
    <location>
        <begin position="1"/>
        <end position="21"/>
    </location>
</feature>
<name>A0A934IUD8_9HYPH</name>
<dbReference type="Pfam" id="PF00188">
    <property type="entry name" value="CAP"/>
    <property type="match status" value="1"/>
</dbReference>
<gene>
    <name evidence="3" type="ORF">JCR33_21765</name>
</gene>
<comment type="caution">
    <text evidence="3">The sequence shown here is derived from an EMBL/GenBank/DDBJ whole genome shotgun (WGS) entry which is preliminary data.</text>
</comment>
<dbReference type="Gene3D" id="3.40.33.10">
    <property type="entry name" value="CAP"/>
    <property type="match status" value="1"/>
</dbReference>
<evidence type="ECO:0000313" key="4">
    <source>
        <dbReference type="Proteomes" id="UP000609531"/>
    </source>
</evidence>